<comment type="catalytic activity">
    <reaction evidence="8">
        <text>Couples ATP hydrolysis with the unwinding of duplex DNA by translocating in the 3'-5' direction.</text>
        <dbReference type="EC" id="5.6.2.4"/>
    </reaction>
</comment>
<dbReference type="CDD" id="cd18807">
    <property type="entry name" value="SF1_C_UvrD"/>
    <property type="match status" value="1"/>
</dbReference>
<sequence length="616" mass="70292">MQLSPQQQAAVEHTGSPALVVAGAGSGKTRTLTAKFAHLVQSGLPPEHILAITFTNKAAEEMKGRLIQMTGMGLSRFPWVRTYHSACFQILKAHSDRLDFHPPLQVFTTYHQQKTVKEVLLGLNYDKKHAMGVLGQISNAKNSGHPGAYFDRHPRQGNIRLVDVYQKYEARLKAANAVDFDNILLLTRNLLRDHADIRERYQAEFQYILCDEYQDTNDLNEEITALLLRDGNLFAVGDDWQSIYSFRMSNVSHFLSFKKKYAGARIFRLEQNYRSADEIVQLGNRVIGHNESRMEKDCFSEKEGGVVETHEFVTDQEEARWVADKVRSMVRMNIPYEKMAVLYRTKFCSLPFEQAFRRAHIPYRMMGGKGFFDRVEILDLNCYITAAVFDKDDTAFERVLNTPKRGIGPGTVKKISGMRSGSMSLKEAARQAVAERVLTPKLYNGLKALLALLDEIRDLAPDEAIRRVIARTGYMDHLENYTRSNSMDFTARQENIDQLIHAASQKETIVDYLEEAALVREDKDDEEESAGVNLSTVHGAKGLEFHTVFVIGCEEQLFPHWRSMDSADDLEEERRLMYVAVTRAERCLFITSANFRKGQFNPRSRFLEEIDSVLSE</sequence>
<dbReference type="InterPro" id="IPR014016">
    <property type="entry name" value="UvrD-like_ATP-bd"/>
</dbReference>
<protein>
    <recommendedName>
        <fullName evidence="9">DNA 3'-5' helicase</fullName>
        <ecNumber evidence="9">5.6.2.4</ecNumber>
    </recommendedName>
    <alternativeName>
        <fullName evidence="10">DNA 3'-5' helicase II</fullName>
    </alternativeName>
</protein>
<feature type="domain" description="UvrD-like helicase C-terminal" evidence="14">
    <location>
        <begin position="277"/>
        <end position="542"/>
    </location>
</feature>
<evidence type="ECO:0000256" key="10">
    <source>
        <dbReference type="ARBA" id="ARBA00034923"/>
    </source>
</evidence>
<keyword evidence="3 12" id="KW-0378">Hydrolase</keyword>
<gene>
    <name evidence="15" type="primary">pcrA</name>
    <name evidence="15" type="ORF">DSCA_16560</name>
</gene>
<evidence type="ECO:0000259" key="14">
    <source>
        <dbReference type="PROSITE" id="PS51217"/>
    </source>
</evidence>
<dbReference type="InterPro" id="IPR027417">
    <property type="entry name" value="P-loop_NTPase"/>
</dbReference>
<dbReference type="Pfam" id="PF13361">
    <property type="entry name" value="UvrD_C"/>
    <property type="match status" value="1"/>
</dbReference>
<dbReference type="Gene3D" id="1.10.486.10">
    <property type="entry name" value="PCRA, domain 4"/>
    <property type="match status" value="1"/>
</dbReference>
<name>A0A5K7YFB7_9BACT</name>
<organism evidence="15 16">
    <name type="scientific">Desulfosarcina alkanivorans</name>
    <dbReference type="NCBI Taxonomy" id="571177"/>
    <lineage>
        <taxon>Bacteria</taxon>
        <taxon>Pseudomonadati</taxon>
        <taxon>Thermodesulfobacteriota</taxon>
        <taxon>Desulfobacteria</taxon>
        <taxon>Desulfobacterales</taxon>
        <taxon>Desulfosarcinaceae</taxon>
        <taxon>Desulfosarcina</taxon>
    </lineage>
</organism>
<dbReference type="PANTHER" id="PTHR11070">
    <property type="entry name" value="UVRD / RECB / PCRA DNA HELICASE FAMILY MEMBER"/>
    <property type="match status" value="1"/>
</dbReference>
<dbReference type="OrthoDB" id="9810135at2"/>
<feature type="domain" description="UvrD-like helicase ATP-binding" evidence="13">
    <location>
        <begin position="1"/>
        <end position="276"/>
    </location>
</feature>
<dbReference type="PANTHER" id="PTHR11070:SF2">
    <property type="entry name" value="ATP-DEPENDENT DNA HELICASE SRS2"/>
    <property type="match status" value="1"/>
</dbReference>
<dbReference type="InterPro" id="IPR000212">
    <property type="entry name" value="DNA_helicase_UvrD/REP"/>
</dbReference>
<dbReference type="GO" id="GO:0003677">
    <property type="term" value="F:DNA binding"/>
    <property type="evidence" value="ECO:0007669"/>
    <property type="project" value="UniProtKB-KW"/>
</dbReference>
<keyword evidence="16" id="KW-1185">Reference proteome</keyword>
<dbReference type="SUPFAM" id="SSF52540">
    <property type="entry name" value="P-loop containing nucleoside triphosphate hydrolases"/>
    <property type="match status" value="1"/>
</dbReference>
<keyword evidence="7" id="KW-0413">Isomerase</keyword>
<dbReference type="GO" id="GO:0043138">
    <property type="term" value="F:3'-5' DNA helicase activity"/>
    <property type="evidence" value="ECO:0007669"/>
    <property type="project" value="UniProtKB-EC"/>
</dbReference>
<accession>A0A5K7YFB7</accession>
<evidence type="ECO:0000256" key="11">
    <source>
        <dbReference type="ARBA" id="ARBA00048988"/>
    </source>
</evidence>
<evidence type="ECO:0000256" key="1">
    <source>
        <dbReference type="ARBA" id="ARBA00009922"/>
    </source>
</evidence>
<dbReference type="GO" id="GO:0000725">
    <property type="term" value="P:recombinational repair"/>
    <property type="evidence" value="ECO:0007669"/>
    <property type="project" value="TreeGrafter"/>
</dbReference>
<dbReference type="Pfam" id="PF00580">
    <property type="entry name" value="UvrD-helicase"/>
    <property type="match status" value="1"/>
</dbReference>
<dbReference type="Gene3D" id="1.10.10.160">
    <property type="match status" value="1"/>
</dbReference>
<dbReference type="AlphaFoldDB" id="A0A5K7YFB7"/>
<evidence type="ECO:0000313" key="15">
    <source>
        <dbReference type="EMBL" id="BBO67726.1"/>
    </source>
</evidence>
<evidence type="ECO:0000256" key="12">
    <source>
        <dbReference type="PROSITE-ProRule" id="PRU00560"/>
    </source>
</evidence>
<dbReference type="GO" id="GO:0005524">
    <property type="term" value="F:ATP binding"/>
    <property type="evidence" value="ECO:0007669"/>
    <property type="project" value="UniProtKB-UniRule"/>
</dbReference>
<evidence type="ECO:0000256" key="8">
    <source>
        <dbReference type="ARBA" id="ARBA00034617"/>
    </source>
</evidence>
<dbReference type="GO" id="GO:0016887">
    <property type="term" value="F:ATP hydrolysis activity"/>
    <property type="evidence" value="ECO:0007669"/>
    <property type="project" value="RHEA"/>
</dbReference>
<keyword evidence="6" id="KW-0238">DNA-binding</keyword>
<evidence type="ECO:0000313" key="16">
    <source>
        <dbReference type="Proteomes" id="UP000427906"/>
    </source>
</evidence>
<keyword evidence="4 12" id="KW-0347">Helicase</keyword>
<evidence type="ECO:0000256" key="5">
    <source>
        <dbReference type="ARBA" id="ARBA00022840"/>
    </source>
</evidence>
<dbReference type="InterPro" id="IPR013986">
    <property type="entry name" value="DExx_box_DNA_helicase_dom_sf"/>
</dbReference>
<dbReference type="Proteomes" id="UP000427906">
    <property type="component" value="Chromosome"/>
</dbReference>
<evidence type="ECO:0000256" key="7">
    <source>
        <dbReference type="ARBA" id="ARBA00023235"/>
    </source>
</evidence>
<keyword evidence="5 12" id="KW-0067">ATP-binding</keyword>
<comment type="similarity">
    <text evidence="1">Belongs to the helicase family. UvrD subfamily.</text>
</comment>
<evidence type="ECO:0000259" key="13">
    <source>
        <dbReference type="PROSITE" id="PS51198"/>
    </source>
</evidence>
<dbReference type="EMBL" id="AP021874">
    <property type="protein sequence ID" value="BBO67726.1"/>
    <property type="molecule type" value="Genomic_DNA"/>
</dbReference>
<dbReference type="PROSITE" id="PS51217">
    <property type="entry name" value="UVRD_HELICASE_CTER"/>
    <property type="match status" value="1"/>
</dbReference>
<evidence type="ECO:0000256" key="2">
    <source>
        <dbReference type="ARBA" id="ARBA00022741"/>
    </source>
</evidence>
<reference evidence="15 16" key="1">
    <citation type="submission" date="2019-11" db="EMBL/GenBank/DDBJ databases">
        <title>Comparative genomics of hydrocarbon-degrading Desulfosarcina strains.</title>
        <authorList>
            <person name="Watanabe M."/>
            <person name="Kojima H."/>
            <person name="Fukui M."/>
        </authorList>
    </citation>
    <scope>NUCLEOTIDE SEQUENCE [LARGE SCALE GENOMIC DNA]</scope>
    <source>
        <strain evidence="15 16">PL12</strain>
    </source>
</reference>
<dbReference type="CDD" id="cd17932">
    <property type="entry name" value="DEXQc_UvrD"/>
    <property type="match status" value="1"/>
</dbReference>
<comment type="catalytic activity">
    <reaction evidence="11">
        <text>ATP + H2O = ADP + phosphate + H(+)</text>
        <dbReference type="Rhea" id="RHEA:13065"/>
        <dbReference type="ChEBI" id="CHEBI:15377"/>
        <dbReference type="ChEBI" id="CHEBI:15378"/>
        <dbReference type="ChEBI" id="CHEBI:30616"/>
        <dbReference type="ChEBI" id="CHEBI:43474"/>
        <dbReference type="ChEBI" id="CHEBI:456216"/>
        <dbReference type="EC" id="5.6.2.4"/>
    </reaction>
</comment>
<evidence type="ECO:0000256" key="4">
    <source>
        <dbReference type="ARBA" id="ARBA00022806"/>
    </source>
</evidence>
<dbReference type="RefSeq" id="WP_155315953.1">
    <property type="nucleotide sequence ID" value="NZ_AP021874.1"/>
</dbReference>
<dbReference type="Gene3D" id="3.40.50.300">
    <property type="entry name" value="P-loop containing nucleotide triphosphate hydrolases"/>
    <property type="match status" value="2"/>
</dbReference>
<dbReference type="KEGG" id="dalk:DSCA_16560"/>
<dbReference type="InterPro" id="IPR014017">
    <property type="entry name" value="DNA_helicase_UvrD-like_C"/>
</dbReference>
<evidence type="ECO:0000256" key="3">
    <source>
        <dbReference type="ARBA" id="ARBA00022801"/>
    </source>
</evidence>
<evidence type="ECO:0000256" key="9">
    <source>
        <dbReference type="ARBA" id="ARBA00034808"/>
    </source>
</evidence>
<keyword evidence="2 12" id="KW-0547">Nucleotide-binding</keyword>
<dbReference type="EC" id="5.6.2.4" evidence="9"/>
<feature type="binding site" evidence="12">
    <location>
        <begin position="22"/>
        <end position="29"/>
    </location>
    <ligand>
        <name>ATP</name>
        <dbReference type="ChEBI" id="CHEBI:30616"/>
    </ligand>
</feature>
<proteinExistence type="inferred from homology"/>
<evidence type="ECO:0000256" key="6">
    <source>
        <dbReference type="ARBA" id="ARBA00023125"/>
    </source>
</evidence>
<dbReference type="PROSITE" id="PS51198">
    <property type="entry name" value="UVRD_HELICASE_ATP_BIND"/>
    <property type="match status" value="1"/>
</dbReference>